<dbReference type="GO" id="GO:0016020">
    <property type="term" value="C:membrane"/>
    <property type="evidence" value="ECO:0007669"/>
    <property type="project" value="GOC"/>
</dbReference>
<evidence type="ECO:0000256" key="1">
    <source>
        <dbReference type="ARBA" id="ARBA00022516"/>
    </source>
</evidence>
<dbReference type="RefSeq" id="WP_138932124.1">
    <property type="nucleotide sequence ID" value="NZ_SWMU01000003.1"/>
</dbReference>
<protein>
    <submittedName>
        <fullName evidence="8">UDP-3-O-(3-hydroxymyristoyl)glucosamine N-acyltransferase</fullName>
        <ecNumber evidence="8">2.3.1.191</ecNumber>
    </submittedName>
</protein>
<evidence type="ECO:0000256" key="6">
    <source>
        <dbReference type="ARBA" id="ARBA00023315"/>
    </source>
</evidence>
<evidence type="ECO:0000256" key="4">
    <source>
        <dbReference type="ARBA" id="ARBA00022737"/>
    </source>
</evidence>
<evidence type="ECO:0000256" key="2">
    <source>
        <dbReference type="ARBA" id="ARBA00022556"/>
    </source>
</evidence>
<dbReference type="GO" id="GO:0103118">
    <property type="term" value="F:UDP-3-O-[(3R)-3-hydroxyacyl]-glucosamine N-acyltransferase activity"/>
    <property type="evidence" value="ECO:0007669"/>
    <property type="project" value="UniProtKB-EC"/>
</dbReference>
<dbReference type="GO" id="GO:0016410">
    <property type="term" value="F:N-acyltransferase activity"/>
    <property type="evidence" value="ECO:0007669"/>
    <property type="project" value="InterPro"/>
</dbReference>
<keyword evidence="6 8" id="KW-0012">Acyltransferase</keyword>
<evidence type="ECO:0000256" key="3">
    <source>
        <dbReference type="ARBA" id="ARBA00022679"/>
    </source>
</evidence>
<feature type="domain" description="UDP-3-O-[3-hydroxymyristoyl] glucosamine N-acyltransferase non-repeat region" evidence="7">
    <location>
        <begin position="25"/>
        <end position="90"/>
    </location>
</feature>
<dbReference type="InterPro" id="IPR001451">
    <property type="entry name" value="Hexapep"/>
</dbReference>
<evidence type="ECO:0000256" key="5">
    <source>
        <dbReference type="ARBA" id="ARBA00023098"/>
    </source>
</evidence>
<comment type="caution">
    <text evidence="8">The sequence shown here is derived from an EMBL/GenBank/DDBJ whole genome shotgun (WGS) entry which is preliminary data.</text>
</comment>
<keyword evidence="9" id="KW-1185">Reference proteome</keyword>
<dbReference type="InterPro" id="IPR007691">
    <property type="entry name" value="LpxD"/>
</dbReference>
<dbReference type="NCBIfam" id="NF002060">
    <property type="entry name" value="PRK00892.1"/>
    <property type="match status" value="1"/>
</dbReference>
<dbReference type="Pfam" id="PF00132">
    <property type="entry name" value="Hexapep"/>
    <property type="match status" value="2"/>
</dbReference>
<name>A0A4U5TPG9_9FLAO</name>
<sequence>MQFPQPYTLQQIAQILDTKFVGKSDFKITGMNEIHVINPGEIVFVDHPKYYDKALNSKASVILINKEVDCPEGKALLISEDPFRDFNKLTDYFKRFQKADHNISDSAQIGDDTVIQPQVFIGHHVKIGKNCLIHPNVCIYDGVEIGDNVIIHAGVVIGADAFYYKNRQTYHDKLKSGGSVVIEDGVELGANTTIDKGVSANTIIKKGTKIDNQVQIGHDTIVGERCIIAAQVGIAGCVVVEDEATIWGQVGIASGLTIGKKSTILATSGISKDCEPGKTYFGSPAADVRKKYRELASVSRLPEVLSKLKKLI</sequence>
<dbReference type="Gene3D" id="2.160.10.10">
    <property type="entry name" value="Hexapeptide repeat proteins"/>
    <property type="match status" value="1"/>
</dbReference>
<keyword evidence="1" id="KW-0444">Lipid biosynthesis</keyword>
<dbReference type="EMBL" id="SWMU01000003">
    <property type="protein sequence ID" value="TKS56010.1"/>
    <property type="molecule type" value="Genomic_DNA"/>
</dbReference>
<dbReference type="Pfam" id="PF04613">
    <property type="entry name" value="LpxD"/>
    <property type="match status" value="1"/>
</dbReference>
<reference evidence="8 9" key="1">
    <citation type="submission" date="2019-04" db="EMBL/GenBank/DDBJ databases">
        <title>Psychroflexus halotolerans sp. nov., isolated from a marine solar saltern.</title>
        <authorList>
            <person name="Feng X."/>
        </authorList>
    </citation>
    <scope>NUCLEOTIDE SEQUENCE [LARGE SCALE GENOMIC DNA]</scope>
    <source>
        <strain evidence="8 9">WDS2C27</strain>
    </source>
</reference>
<organism evidence="8 9">
    <name type="scientific">Mesohalobacter halotolerans</name>
    <dbReference type="NCBI Taxonomy" id="1883405"/>
    <lineage>
        <taxon>Bacteria</taxon>
        <taxon>Pseudomonadati</taxon>
        <taxon>Bacteroidota</taxon>
        <taxon>Flavobacteriia</taxon>
        <taxon>Flavobacteriales</taxon>
        <taxon>Flavobacteriaceae</taxon>
        <taxon>Mesohalobacter</taxon>
    </lineage>
</organism>
<dbReference type="GO" id="GO:0009245">
    <property type="term" value="P:lipid A biosynthetic process"/>
    <property type="evidence" value="ECO:0007669"/>
    <property type="project" value="UniProtKB-KW"/>
</dbReference>
<keyword evidence="2" id="KW-0441">Lipid A biosynthesis</keyword>
<dbReference type="SUPFAM" id="SSF51161">
    <property type="entry name" value="Trimeric LpxA-like enzymes"/>
    <property type="match status" value="1"/>
</dbReference>
<dbReference type="CDD" id="cd03352">
    <property type="entry name" value="LbH_LpxD"/>
    <property type="match status" value="1"/>
</dbReference>
<dbReference type="InterPro" id="IPR020573">
    <property type="entry name" value="UDP_GlcNAc_AcTrfase_non-rep"/>
</dbReference>
<accession>A0A4U5TPG9</accession>
<evidence type="ECO:0000313" key="8">
    <source>
        <dbReference type="EMBL" id="TKS56010.1"/>
    </source>
</evidence>
<evidence type="ECO:0000313" key="9">
    <source>
        <dbReference type="Proteomes" id="UP000306552"/>
    </source>
</evidence>
<dbReference type="InterPro" id="IPR011004">
    <property type="entry name" value="Trimer_LpxA-like_sf"/>
</dbReference>
<proteinExistence type="predicted"/>
<keyword evidence="4" id="KW-0677">Repeat</keyword>
<dbReference type="Gene3D" id="3.40.1390.10">
    <property type="entry name" value="MurE/MurF, N-terminal domain"/>
    <property type="match status" value="1"/>
</dbReference>
<keyword evidence="5" id="KW-0443">Lipid metabolism</keyword>
<dbReference type="PANTHER" id="PTHR43378">
    <property type="entry name" value="UDP-3-O-ACYLGLUCOSAMINE N-ACYLTRANSFERASE"/>
    <property type="match status" value="1"/>
</dbReference>
<dbReference type="PANTHER" id="PTHR43378:SF2">
    <property type="entry name" value="UDP-3-O-ACYLGLUCOSAMINE N-ACYLTRANSFERASE 1, MITOCHONDRIAL-RELATED"/>
    <property type="match status" value="1"/>
</dbReference>
<dbReference type="OrthoDB" id="9784739at2"/>
<evidence type="ECO:0000259" key="7">
    <source>
        <dbReference type="Pfam" id="PF04613"/>
    </source>
</evidence>
<dbReference type="Proteomes" id="UP000306552">
    <property type="component" value="Unassembled WGS sequence"/>
</dbReference>
<keyword evidence="3 8" id="KW-0808">Transferase</keyword>
<gene>
    <name evidence="8" type="ORF">FCN74_08260</name>
</gene>
<dbReference type="EC" id="2.3.1.191" evidence="8"/>
<dbReference type="AlphaFoldDB" id="A0A4U5TPG9"/>